<dbReference type="SUPFAM" id="SSF53756">
    <property type="entry name" value="UDP-Glycosyltransferase/glycogen phosphorylase"/>
    <property type="match status" value="1"/>
</dbReference>
<sequence>MKILHVIGAFDKKLGGTYSAILSIIRIEKALGFDNEVLSLVSNGQEYDSELDELVHLFPPSFPYMFSNSLRADNWMTKNISRFSLVIIHEVWGATAIKAAHKAHRNNIPYVIWPHGSLDPFDLQKKRLLKKHLASKFVKSVICNAAAICCTSKLEGNLLQTYNEPNGNIYTLPLPINYEGKGNRQAFRERHKIGKKDFVLLFLSRVDYKKGLDLLLKAVQMFIDRSWTYNTRILIAGKGSESYETYIKFLVKDFQIEKYVIFGGFLSGQDKADAYAGADCFVLPSMNENYGIAVIESLQSGLPVLISDNVYIWEDIVPDGGWVCKHQIESIYAQIIEIHKAFLSREIEDKDPVAVGNKFNQESLMPLYAAFYDRMLHKRSQPVINQELFI</sequence>
<dbReference type="InterPro" id="IPR050194">
    <property type="entry name" value="Glycosyltransferase_grp1"/>
</dbReference>
<protein>
    <submittedName>
        <fullName evidence="3">Glycosyltransferase</fullName>
    </submittedName>
</protein>
<dbReference type="Proteomes" id="UP000318010">
    <property type="component" value="Unassembled WGS sequence"/>
</dbReference>
<dbReference type="RefSeq" id="WP_146270220.1">
    <property type="nucleotide sequence ID" value="NZ_VOEI01000002.1"/>
</dbReference>
<name>A0A563U6N6_9SPHI</name>
<evidence type="ECO:0000259" key="2">
    <source>
        <dbReference type="Pfam" id="PF13439"/>
    </source>
</evidence>
<feature type="domain" description="Glycosyl transferase family 1" evidence="1">
    <location>
        <begin position="184"/>
        <end position="338"/>
    </location>
</feature>
<proteinExistence type="predicted"/>
<dbReference type="PANTHER" id="PTHR45947:SF3">
    <property type="entry name" value="SULFOQUINOVOSYL TRANSFERASE SQD2"/>
    <property type="match status" value="1"/>
</dbReference>
<dbReference type="InterPro" id="IPR028098">
    <property type="entry name" value="Glyco_trans_4-like_N"/>
</dbReference>
<evidence type="ECO:0000259" key="1">
    <source>
        <dbReference type="Pfam" id="PF00534"/>
    </source>
</evidence>
<organism evidence="3 4">
    <name type="scientific">Mucilaginibacter achroorhodeus</name>
    <dbReference type="NCBI Taxonomy" id="2599294"/>
    <lineage>
        <taxon>Bacteria</taxon>
        <taxon>Pseudomonadati</taxon>
        <taxon>Bacteroidota</taxon>
        <taxon>Sphingobacteriia</taxon>
        <taxon>Sphingobacteriales</taxon>
        <taxon>Sphingobacteriaceae</taxon>
        <taxon>Mucilaginibacter</taxon>
    </lineage>
</organism>
<dbReference type="Pfam" id="PF13439">
    <property type="entry name" value="Glyco_transf_4"/>
    <property type="match status" value="1"/>
</dbReference>
<dbReference type="AlphaFoldDB" id="A0A563U6N6"/>
<keyword evidence="4" id="KW-1185">Reference proteome</keyword>
<accession>A0A563U6N6</accession>
<dbReference type="InterPro" id="IPR001296">
    <property type="entry name" value="Glyco_trans_1"/>
</dbReference>
<dbReference type="OrthoDB" id="9790710at2"/>
<dbReference type="Pfam" id="PF00534">
    <property type="entry name" value="Glycos_transf_1"/>
    <property type="match status" value="1"/>
</dbReference>
<keyword evidence="3" id="KW-0808">Transferase</keyword>
<dbReference type="Gene3D" id="3.40.50.2000">
    <property type="entry name" value="Glycogen Phosphorylase B"/>
    <property type="match status" value="2"/>
</dbReference>
<evidence type="ECO:0000313" key="4">
    <source>
        <dbReference type="Proteomes" id="UP000318010"/>
    </source>
</evidence>
<feature type="domain" description="Glycosyltransferase subfamily 4-like N-terminal" evidence="2">
    <location>
        <begin position="30"/>
        <end position="177"/>
    </location>
</feature>
<reference evidence="3 4" key="1">
    <citation type="submission" date="2019-07" db="EMBL/GenBank/DDBJ databases">
        <authorList>
            <person name="Kim J."/>
        </authorList>
    </citation>
    <scope>NUCLEOTIDE SEQUENCE [LARGE SCALE GENOMIC DNA]</scope>
    <source>
        <strain evidence="3 4">MJ1a</strain>
    </source>
</reference>
<comment type="caution">
    <text evidence="3">The sequence shown here is derived from an EMBL/GenBank/DDBJ whole genome shotgun (WGS) entry which is preliminary data.</text>
</comment>
<dbReference type="PANTHER" id="PTHR45947">
    <property type="entry name" value="SULFOQUINOVOSYL TRANSFERASE SQD2"/>
    <property type="match status" value="1"/>
</dbReference>
<gene>
    <name evidence="3" type="ORF">FPZ42_08235</name>
</gene>
<dbReference type="GO" id="GO:0016757">
    <property type="term" value="F:glycosyltransferase activity"/>
    <property type="evidence" value="ECO:0007669"/>
    <property type="project" value="InterPro"/>
</dbReference>
<dbReference type="EMBL" id="VOEI01000002">
    <property type="protein sequence ID" value="TWR27012.1"/>
    <property type="molecule type" value="Genomic_DNA"/>
</dbReference>
<evidence type="ECO:0000313" key="3">
    <source>
        <dbReference type="EMBL" id="TWR27012.1"/>
    </source>
</evidence>